<dbReference type="Proteomes" id="UP000198752">
    <property type="component" value="Unassembled WGS sequence"/>
</dbReference>
<keyword evidence="5" id="KW-0804">Transcription</keyword>
<keyword evidence="4" id="KW-0238">DNA-binding</keyword>
<name>A0A1I2UER8_9BACL</name>
<evidence type="ECO:0000313" key="7">
    <source>
        <dbReference type="EMBL" id="SFG75695.1"/>
    </source>
</evidence>
<dbReference type="EMBL" id="FOOY01000020">
    <property type="protein sequence ID" value="SFG75695.1"/>
    <property type="molecule type" value="Genomic_DNA"/>
</dbReference>
<feature type="domain" description="RNA polymerase sigma factor 70 region 4 type 2" evidence="6">
    <location>
        <begin position="135"/>
        <end position="186"/>
    </location>
</feature>
<keyword evidence="2" id="KW-0805">Transcription regulation</keyword>
<dbReference type="InterPro" id="IPR036388">
    <property type="entry name" value="WH-like_DNA-bd_sf"/>
</dbReference>
<evidence type="ECO:0000256" key="2">
    <source>
        <dbReference type="ARBA" id="ARBA00023015"/>
    </source>
</evidence>
<keyword evidence="8" id="KW-1185">Reference proteome</keyword>
<evidence type="ECO:0000256" key="3">
    <source>
        <dbReference type="ARBA" id="ARBA00023082"/>
    </source>
</evidence>
<dbReference type="Gene3D" id="1.10.10.10">
    <property type="entry name" value="Winged helix-like DNA-binding domain superfamily/Winged helix DNA-binding domain"/>
    <property type="match status" value="1"/>
</dbReference>
<dbReference type="SUPFAM" id="SSF88946">
    <property type="entry name" value="Sigma2 domain of RNA polymerase sigma factors"/>
    <property type="match status" value="1"/>
</dbReference>
<dbReference type="PANTHER" id="PTHR43133">
    <property type="entry name" value="RNA POLYMERASE ECF-TYPE SIGMA FACTO"/>
    <property type="match status" value="1"/>
</dbReference>
<keyword evidence="3" id="KW-0731">Sigma factor</keyword>
<dbReference type="AlphaFoldDB" id="A0A1I2UER8"/>
<dbReference type="RefSeq" id="WP_093673777.1">
    <property type="nucleotide sequence ID" value="NZ_FOOY01000020.1"/>
</dbReference>
<dbReference type="STRING" id="269670.SAMN02982927_02679"/>
<dbReference type="NCBIfam" id="TIGR02937">
    <property type="entry name" value="sigma70-ECF"/>
    <property type="match status" value="1"/>
</dbReference>
<dbReference type="InterPro" id="IPR039425">
    <property type="entry name" value="RNA_pol_sigma-70-like"/>
</dbReference>
<dbReference type="Gene3D" id="1.10.1740.10">
    <property type="match status" value="1"/>
</dbReference>
<dbReference type="InterPro" id="IPR013324">
    <property type="entry name" value="RNA_pol_sigma_r3/r4-like"/>
</dbReference>
<proteinExistence type="inferred from homology"/>
<dbReference type="SUPFAM" id="SSF88659">
    <property type="entry name" value="Sigma3 and sigma4 domains of RNA polymerase sigma factors"/>
    <property type="match status" value="1"/>
</dbReference>
<gene>
    <name evidence="7" type="ORF">SAMN02982927_02679</name>
</gene>
<evidence type="ECO:0000313" key="8">
    <source>
        <dbReference type="Proteomes" id="UP000198752"/>
    </source>
</evidence>
<protein>
    <submittedName>
        <fullName evidence="7">RNA polymerase sigma factor, sigma-70 family</fullName>
    </submittedName>
</protein>
<sequence>MPFTDYFAAPFEPECYAFERLMRKYEPKILKTTAQYANRYARYLYCHADREDLLQIARYAFSEANDKFDITKVDAGKDPEHVFIAFAARTMEGRLSDYLRKHYKNASRESYDSSDSSYDIPDEATEPMNMQMLHILQDHLPTLTPREALYIKLSVFHDWSTGQIAEAAHVSEHTVRSWKKSLRKKLEPLKDELKRRK</sequence>
<dbReference type="OrthoDB" id="9783788at2"/>
<dbReference type="InterPro" id="IPR013249">
    <property type="entry name" value="RNA_pol_sigma70_r4_t2"/>
</dbReference>
<dbReference type="GO" id="GO:0006352">
    <property type="term" value="P:DNA-templated transcription initiation"/>
    <property type="evidence" value="ECO:0007669"/>
    <property type="project" value="InterPro"/>
</dbReference>
<evidence type="ECO:0000256" key="4">
    <source>
        <dbReference type="ARBA" id="ARBA00023125"/>
    </source>
</evidence>
<organism evidence="7 8">
    <name type="scientific">Sporolactobacillus nakayamae</name>
    <dbReference type="NCBI Taxonomy" id="269670"/>
    <lineage>
        <taxon>Bacteria</taxon>
        <taxon>Bacillati</taxon>
        <taxon>Bacillota</taxon>
        <taxon>Bacilli</taxon>
        <taxon>Bacillales</taxon>
        <taxon>Sporolactobacillaceae</taxon>
        <taxon>Sporolactobacillus</taxon>
    </lineage>
</organism>
<accession>A0A1I2UER8</accession>
<dbReference type="Pfam" id="PF08281">
    <property type="entry name" value="Sigma70_r4_2"/>
    <property type="match status" value="1"/>
</dbReference>
<comment type="similarity">
    <text evidence="1">Belongs to the sigma-70 factor family. ECF subfamily.</text>
</comment>
<dbReference type="GO" id="GO:0016987">
    <property type="term" value="F:sigma factor activity"/>
    <property type="evidence" value="ECO:0007669"/>
    <property type="project" value="UniProtKB-KW"/>
</dbReference>
<evidence type="ECO:0000256" key="5">
    <source>
        <dbReference type="ARBA" id="ARBA00023163"/>
    </source>
</evidence>
<dbReference type="InterPro" id="IPR013325">
    <property type="entry name" value="RNA_pol_sigma_r2"/>
</dbReference>
<evidence type="ECO:0000259" key="6">
    <source>
        <dbReference type="Pfam" id="PF08281"/>
    </source>
</evidence>
<reference evidence="8" key="1">
    <citation type="submission" date="2016-10" db="EMBL/GenBank/DDBJ databases">
        <authorList>
            <person name="Varghese N."/>
            <person name="Submissions S."/>
        </authorList>
    </citation>
    <scope>NUCLEOTIDE SEQUENCE [LARGE SCALE GENOMIC DNA]</scope>
    <source>
        <strain evidence="8">ATCC 700379</strain>
    </source>
</reference>
<dbReference type="PANTHER" id="PTHR43133:SF8">
    <property type="entry name" value="RNA POLYMERASE SIGMA FACTOR HI_1459-RELATED"/>
    <property type="match status" value="1"/>
</dbReference>
<dbReference type="InterPro" id="IPR014284">
    <property type="entry name" value="RNA_pol_sigma-70_dom"/>
</dbReference>
<dbReference type="GO" id="GO:0003677">
    <property type="term" value="F:DNA binding"/>
    <property type="evidence" value="ECO:0007669"/>
    <property type="project" value="UniProtKB-KW"/>
</dbReference>
<evidence type="ECO:0000256" key="1">
    <source>
        <dbReference type="ARBA" id="ARBA00010641"/>
    </source>
</evidence>